<evidence type="ECO:0000256" key="6">
    <source>
        <dbReference type="SAM" id="SignalP"/>
    </source>
</evidence>
<gene>
    <name evidence="8" type="ORF">GCM10010971_00300</name>
</gene>
<dbReference type="InterPro" id="IPR010611">
    <property type="entry name" value="3D_dom"/>
</dbReference>
<feature type="signal peptide" evidence="6">
    <location>
        <begin position="1"/>
        <end position="34"/>
    </location>
</feature>
<evidence type="ECO:0000256" key="2">
    <source>
        <dbReference type="ARBA" id="ARBA00012587"/>
    </source>
</evidence>
<evidence type="ECO:0000259" key="7">
    <source>
        <dbReference type="SMART" id="SM00925"/>
    </source>
</evidence>
<reference evidence="9" key="1">
    <citation type="journal article" date="2019" name="Int. J. Syst. Evol. Microbiol.">
        <title>The Global Catalogue of Microorganisms (GCM) 10K type strain sequencing project: providing services to taxonomists for standard genome sequencing and annotation.</title>
        <authorList>
            <consortium name="The Broad Institute Genomics Platform"/>
            <consortium name="The Broad Institute Genome Sequencing Center for Infectious Disease"/>
            <person name="Wu L."/>
            <person name="Ma J."/>
        </authorList>
    </citation>
    <scope>NUCLEOTIDE SEQUENCE [LARGE SCALE GENOMIC DNA]</scope>
    <source>
        <strain evidence="9">CGMCC 1.8860</strain>
    </source>
</reference>
<dbReference type="Pfam" id="PF06725">
    <property type="entry name" value="3D"/>
    <property type="match status" value="1"/>
</dbReference>
<dbReference type="RefSeq" id="WP_188687551.1">
    <property type="nucleotide sequence ID" value="NZ_BMLY01000001.1"/>
</dbReference>
<keyword evidence="6" id="KW-0732">Signal</keyword>
<dbReference type="CDD" id="cd14485">
    <property type="entry name" value="mltA_like_LT_A"/>
    <property type="match status" value="1"/>
</dbReference>
<evidence type="ECO:0000256" key="1">
    <source>
        <dbReference type="ARBA" id="ARBA00001420"/>
    </source>
</evidence>
<organism evidence="8 9">
    <name type="scientific">Silvimonas amylolytica</name>
    <dbReference type="NCBI Taxonomy" id="449663"/>
    <lineage>
        <taxon>Bacteria</taxon>
        <taxon>Pseudomonadati</taxon>
        <taxon>Pseudomonadota</taxon>
        <taxon>Betaproteobacteria</taxon>
        <taxon>Neisseriales</taxon>
        <taxon>Chitinibacteraceae</taxon>
        <taxon>Silvimonas</taxon>
    </lineage>
</organism>
<dbReference type="PANTHER" id="PTHR30124">
    <property type="entry name" value="MEMBRANE-BOUND LYTIC MUREIN TRANSGLYCOSYLASE A"/>
    <property type="match status" value="1"/>
</dbReference>
<dbReference type="PIRSF" id="PIRSF019422">
    <property type="entry name" value="MltA"/>
    <property type="match status" value="1"/>
</dbReference>
<dbReference type="InterPro" id="IPR005300">
    <property type="entry name" value="MltA_B"/>
</dbReference>
<dbReference type="Gene3D" id="2.40.40.10">
    <property type="entry name" value="RlpA-like domain"/>
    <property type="match status" value="1"/>
</dbReference>
<keyword evidence="4" id="KW-0961">Cell wall biogenesis/degradation</keyword>
<dbReference type="SUPFAM" id="SSF50685">
    <property type="entry name" value="Barwin-like endoglucanases"/>
    <property type="match status" value="1"/>
</dbReference>
<dbReference type="EC" id="4.2.2.n1" evidence="2"/>
<dbReference type="InterPro" id="IPR026044">
    <property type="entry name" value="MltA"/>
</dbReference>
<evidence type="ECO:0000313" key="9">
    <source>
        <dbReference type="Proteomes" id="UP000621859"/>
    </source>
</evidence>
<dbReference type="CDD" id="cd14668">
    <property type="entry name" value="mlta_B"/>
    <property type="match status" value="1"/>
</dbReference>
<evidence type="ECO:0000313" key="8">
    <source>
        <dbReference type="EMBL" id="GGP24211.1"/>
    </source>
</evidence>
<dbReference type="SMART" id="SM00925">
    <property type="entry name" value="MltA"/>
    <property type="match status" value="1"/>
</dbReference>
<evidence type="ECO:0000256" key="5">
    <source>
        <dbReference type="ARBA" id="ARBA00030918"/>
    </source>
</evidence>
<dbReference type="Pfam" id="PF03562">
    <property type="entry name" value="MltA"/>
    <property type="match status" value="1"/>
</dbReference>
<protein>
    <recommendedName>
        <fullName evidence="2">peptidoglycan lytic exotransglycosylase</fullName>
        <ecNumber evidence="2">4.2.2.n1</ecNumber>
    </recommendedName>
    <alternativeName>
        <fullName evidence="5">Murein hydrolase A</fullName>
    </alternativeName>
</protein>
<sequence length="405" mass="43092">MTQPCIAGASRTLSSLTARNAALLATLTLGVLLAACTTPPVQQPQPGKTPTASAPAVVKYQAAQWGDLPNTSDTDVLGGFNAWRAGCAKLSRNATWSQVCADAAQVPQDAGSIRSFLQSRLQPWALQNPDGSQNGLITGYYEPIYNGSQSKTSTATVPVYGVPDDLIIVALDDIYPELKGKRVRGKVVGRKLVPYPDAAAIGEKGVTAPILAWLQDPMDLQFMQIQGSGRVRLPDGSQLRIAYADQNGRPYKPIGRWLIEQGQLKSGEVSMQAIRSWATANPQRIPELLASNPSYVFFRTLPTSSEGPQGALGVPLTAEYSAAIDPRAVPLGSMLWLSSTRPDNQQALNRPLAAQDTGGAIAGTVRADLYWGTGDVAGELAGRTKQQGRLWLLWPKGVALPGNAP</sequence>
<feature type="domain" description="Lytic transglycosylase MltA" evidence="7">
    <location>
        <begin position="144"/>
        <end position="299"/>
    </location>
</feature>
<dbReference type="Gene3D" id="2.40.240.50">
    <property type="entry name" value="Barwin-like endoglucanases"/>
    <property type="match status" value="1"/>
</dbReference>
<dbReference type="Proteomes" id="UP000621859">
    <property type="component" value="Unassembled WGS sequence"/>
</dbReference>
<dbReference type="InterPro" id="IPR036908">
    <property type="entry name" value="RlpA-like_sf"/>
</dbReference>
<accession>A0ABQ2PG33</accession>
<evidence type="ECO:0000256" key="3">
    <source>
        <dbReference type="ARBA" id="ARBA00023239"/>
    </source>
</evidence>
<evidence type="ECO:0000256" key="4">
    <source>
        <dbReference type="ARBA" id="ARBA00023316"/>
    </source>
</evidence>
<comment type="catalytic activity">
    <reaction evidence="1">
        <text>Exolytic cleavage of the (1-&gt;4)-beta-glycosidic linkage between N-acetylmuramic acid (MurNAc) and N-acetylglucosamine (GlcNAc) residues in peptidoglycan, from either the reducing or the non-reducing ends of the peptidoglycan chains, with concomitant formation of a 1,6-anhydrobond in the MurNAc residue.</text>
        <dbReference type="EC" id="4.2.2.n1"/>
    </reaction>
</comment>
<proteinExistence type="predicted"/>
<dbReference type="EMBL" id="BMLY01000001">
    <property type="protein sequence ID" value="GGP24211.1"/>
    <property type="molecule type" value="Genomic_DNA"/>
</dbReference>
<dbReference type="PANTHER" id="PTHR30124:SF0">
    <property type="entry name" value="MEMBRANE-BOUND LYTIC MUREIN TRANSGLYCOSYLASE A"/>
    <property type="match status" value="1"/>
</dbReference>
<keyword evidence="9" id="KW-1185">Reference proteome</keyword>
<keyword evidence="3" id="KW-0456">Lyase</keyword>
<feature type="chain" id="PRO_5045125652" description="peptidoglycan lytic exotransglycosylase" evidence="6">
    <location>
        <begin position="35"/>
        <end position="405"/>
    </location>
</feature>
<name>A0ABQ2PG33_9NEIS</name>
<comment type="caution">
    <text evidence="8">The sequence shown here is derived from an EMBL/GenBank/DDBJ whole genome shotgun (WGS) entry which is preliminary data.</text>
</comment>